<dbReference type="Proteomes" id="UP001152622">
    <property type="component" value="Chromosome 11"/>
</dbReference>
<name>A0A9Q1INT2_SYNKA</name>
<evidence type="ECO:0000313" key="3">
    <source>
        <dbReference type="EMBL" id="KAJ8346463.1"/>
    </source>
</evidence>
<feature type="signal peptide" evidence="2">
    <location>
        <begin position="1"/>
        <end position="28"/>
    </location>
</feature>
<dbReference type="EMBL" id="JAINUF010000011">
    <property type="protein sequence ID" value="KAJ8346463.1"/>
    <property type="molecule type" value="Genomic_DNA"/>
</dbReference>
<feature type="region of interest" description="Disordered" evidence="1">
    <location>
        <begin position="144"/>
        <end position="184"/>
    </location>
</feature>
<feature type="chain" id="PRO_5040162083" evidence="2">
    <location>
        <begin position="29"/>
        <end position="184"/>
    </location>
</feature>
<comment type="caution">
    <text evidence="3">The sequence shown here is derived from an EMBL/GenBank/DDBJ whole genome shotgun (WGS) entry which is preliminary data.</text>
</comment>
<feature type="compositionally biased region" description="Basic and acidic residues" evidence="1">
    <location>
        <begin position="34"/>
        <end position="48"/>
    </location>
</feature>
<feature type="compositionally biased region" description="Polar residues" evidence="1">
    <location>
        <begin position="149"/>
        <end position="184"/>
    </location>
</feature>
<evidence type="ECO:0000256" key="2">
    <source>
        <dbReference type="SAM" id="SignalP"/>
    </source>
</evidence>
<reference evidence="3" key="1">
    <citation type="journal article" date="2023" name="Science">
        <title>Genome structures resolve the early diversification of teleost fishes.</title>
        <authorList>
            <person name="Parey E."/>
            <person name="Louis A."/>
            <person name="Montfort J."/>
            <person name="Bouchez O."/>
            <person name="Roques C."/>
            <person name="Iampietro C."/>
            <person name="Lluch J."/>
            <person name="Castinel A."/>
            <person name="Donnadieu C."/>
            <person name="Desvignes T."/>
            <person name="Floi Bucao C."/>
            <person name="Jouanno E."/>
            <person name="Wen M."/>
            <person name="Mejri S."/>
            <person name="Dirks R."/>
            <person name="Jansen H."/>
            <person name="Henkel C."/>
            <person name="Chen W.J."/>
            <person name="Zahm M."/>
            <person name="Cabau C."/>
            <person name="Klopp C."/>
            <person name="Thompson A.W."/>
            <person name="Robinson-Rechavi M."/>
            <person name="Braasch I."/>
            <person name="Lecointre G."/>
            <person name="Bobe J."/>
            <person name="Postlethwait J.H."/>
            <person name="Berthelot C."/>
            <person name="Roest Crollius H."/>
            <person name="Guiguen Y."/>
        </authorList>
    </citation>
    <scope>NUCLEOTIDE SEQUENCE</scope>
    <source>
        <strain evidence="3">WJC10195</strain>
    </source>
</reference>
<keyword evidence="2" id="KW-0732">Signal</keyword>
<proteinExistence type="predicted"/>
<gene>
    <name evidence="3" type="ORF">SKAU_G00278640</name>
</gene>
<feature type="compositionally biased region" description="Polar residues" evidence="1">
    <location>
        <begin position="51"/>
        <end position="60"/>
    </location>
</feature>
<accession>A0A9Q1INT2</accession>
<keyword evidence="4" id="KW-1185">Reference proteome</keyword>
<feature type="region of interest" description="Disordered" evidence="1">
    <location>
        <begin position="34"/>
        <end position="60"/>
    </location>
</feature>
<sequence>MKYGPVIMFIPPALELVWFLYAIGLSDAAPHLDTKDASPDWRHPRADLETTGESLNTSIPNHLSEEKSADATIAGLTPAPTTTVAGRTVAATIAPTTVPRKTLYPNTKSEDVTTGLVHTTPALASTMVLSLDKTTRQTTVSAVGERTTHSWSTKDTASPVTTTKSRQGESSLRFQSPGNQYFVD</sequence>
<protein>
    <submittedName>
        <fullName evidence="3">Uncharacterized protein</fullName>
    </submittedName>
</protein>
<evidence type="ECO:0000313" key="4">
    <source>
        <dbReference type="Proteomes" id="UP001152622"/>
    </source>
</evidence>
<dbReference type="AlphaFoldDB" id="A0A9Q1INT2"/>
<evidence type="ECO:0000256" key="1">
    <source>
        <dbReference type="SAM" id="MobiDB-lite"/>
    </source>
</evidence>
<organism evidence="3 4">
    <name type="scientific">Synaphobranchus kaupii</name>
    <name type="common">Kaup's arrowtooth eel</name>
    <dbReference type="NCBI Taxonomy" id="118154"/>
    <lineage>
        <taxon>Eukaryota</taxon>
        <taxon>Metazoa</taxon>
        <taxon>Chordata</taxon>
        <taxon>Craniata</taxon>
        <taxon>Vertebrata</taxon>
        <taxon>Euteleostomi</taxon>
        <taxon>Actinopterygii</taxon>
        <taxon>Neopterygii</taxon>
        <taxon>Teleostei</taxon>
        <taxon>Anguilliformes</taxon>
        <taxon>Synaphobranchidae</taxon>
        <taxon>Synaphobranchus</taxon>
    </lineage>
</organism>